<name>A0A8X6P6W5_NEPPI</name>
<dbReference type="Proteomes" id="UP000887013">
    <property type="component" value="Unassembled WGS sequence"/>
</dbReference>
<feature type="non-terminal residue" evidence="1">
    <location>
        <position position="28"/>
    </location>
</feature>
<sequence>MTPKDFATEVHENDAIEPMMLANECSVR</sequence>
<gene>
    <name evidence="1" type="ORF">NPIL_1631</name>
</gene>
<accession>A0A8X6P6W5</accession>
<dbReference type="EMBL" id="BMAW01017158">
    <property type="protein sequence ID" value="GFT52340.1"/>
    <property type="molecule type" value="Genomic_DNA"/>
</dbReference>
<comment type="caution">
    <text evidence="1">The sequence shown here is derived from an EMBL/GenBank/DDBJ whole genome shotgun (WGS) entry which is preliminary data.</text>
</comment>
<reference evidence="1" key="1">
    <citation type="submission" date="2020-08" db="EMBL/GenBank/DDBJ databases">
        <title>Multicomponent nature underlies the extraordinary mechanical properties of spider dragline silk.</title>
        <authorList>
            <person name="Kono N."/>
            <person name="Nakamura H."/>
            <person name="Mori M."/>
            <person name="Yoshida Y."/>
            <person name="Ohtoshi R."/>
            <person name="Malay A.D."/>
            <person name="Moran D.A.P."/>
            <person name="Tomita M."/>
            <person name="Numata K."/>
            <person name="Arakawa K."/>
        </authorList>
    </citation>
    <scope>NUCLEOTIDE SEQUENCE</scope>
</reference>
<evidence type="ECO:0000313" key="2">
    <source>
        <dbReference type="Proteomes" id="UP000887013"/>
    </source>
</evidence>
<proteinExistence type="predicted"/>
<evidence type="ECO:0000313" key="1">
    <source>
        <dbReference type="EMBL" id="GFT52340.1"/>
    </source>
</evidence>
<dbReference type="AlphaFoldDB" id="A0A8X6P6W5"/>
<keyword evidence="2" id="KW-1185">Reference proteome</keyword>
<protein>
    <submittedName>
        <fullName evidence="1">Uncharacterized protein</fullName>
    </submittedName>
</protein>
<organism evidence="1 2">
    <name type="scientific">Nephila pilipes</name>
    <name type="common">Giant wood spider</name>
    <name type="synonym">Nephila maculata</name>
    <dbReference type="NCBI Taxonomy" id="299642"/>
    <lineage>
        <taxon>Eukaryota</taxon>
        <taxon>Metazoa</taxon>
        <taxon>Ecdysozoa</taxon>
        <taxon>Arthropoda</taxon>
        <taxon>Chelicerata</taxon>
        <taxon>Arachnida</taxon>
        <taxon>Araneae</taxon>
        <taxon>Araneomorphae</taxon>
        <taxon>Entelegynae</taxon>
        <taxon>Araneoidea</taxon>
        <taxon>Nephilidae</taxon>
        <taxon>Nephila</taxon>
    </lineage>
</organism>